<evidence type="ECO:0000256" key="9">
    <source>
        <dbReference type="ARBA" id="ARBA00023054"/>
    </source>
</evidence>
<evidence type="ECO:0000313" key="15">
    <source>
        <dbReference type="Proteomes" id="UP000069940"/>
    </source>
</evidence>
<dbReference type="SMART" id="SM00015">
    <property type="entry name" value="IQ"/>
    <property type="match status" value="19"/>
</dbReference>
<keyword evidence="7" id="KW-0498">Mitosis</keyword>
<keyword evidence="10" id="KW-0539">Nucleus</keyword>
<evidence type="ECO:0000256" key="8">
    <source>
        <dbReference type="ARBA" id="ARBA00022860"/>
    </source>
</evidence>
<evidence type="ECO:0000256" key="6">
    <source>
        <dbReference type="ARBA" id="ARBA00022737"/>
    </source>
</evidence>
<feature type="region of interest" description="Disordered" evidence="12">
    <location>
        <begin position="607"/>
        <end position="665"/>
    </location>
</feature>
<feature type="compositionally biased region" description="Polar residues" evidence="12">
    <location>
        <begin position="612"/>
        <end position="626"/>
    </location>
</feature>
<keyword evidence="5" id="KW-0132">Cell division</keyword>
<reference evidence="14" key="2">
    <citation type="submission" date="2025-05" db="UniProtKB">
        <authorList>
            <consortium name="EnsemblMetazoa"/>
        </authorList>
    </citation>
    <scope>IDENTIFICATION</scope>
    <source>
        <strain evidence="14">Foshan</strain>
    </source>
</reference>
<evidence type="ECO:0000259" key="13">
    <source>
        <dbReference type="PROSITE" id="PS50021"/>
    </source>
</evidence>
<dbReference type="CDD" id="cd21223">
    <property type="entry name" value="CH_ASPM_rpt1"/>
    <property type="match status" value="1"/>
</dbReference>
<dbReference type="RefSeq" id="XP_029713565.2">
    <property type="nucleotide sequence ID" value="XM_029857705.2"/>
</dbReference>
<dbReference type="EnsemblMetazoa" id="AALFPA23_001871.R39065">
    <property type="protein sequence ID" value="AALFPA23_001871.P39065"/>
    <property type="gene ID" value="AALFPA23_001871"/>
</dbReference>
<feature type="compositionally biased region" description="Polar residues" evidence="12">
    <location>
        <begin position="651"/>
        <end position="663"/>
    </location>
</feature>
<evidence type="ECO:0000256" key="11">
    <source>
        <dbReference type="ARBA" id="ARBA00023306"/>
    </source>
</evidence>
<name>A0ABM1XQG3_AEDAL</name>
<keyword evidence="6" id="KW-0677">Repeat</keyword>
<keyword evidence="3" id="KW-0963">Cytoplasm</keyword>
<evidence type="ECO:0000256" key="10">
    <source>
        <dbReference type="ARBA" id="ARBA00023242"/>
    </source>
</evidence>
<evidence type="ECO:0000256" key="4">
    <source>
        <dbReference type="ARBA" id="ARBA00022553"/>
    </source>
</evidence>
<dbReference type="Pfam" id="PF00612">
    <property type="entry name" value="IQ"/>
    <property type="match status" value="9"/>
</dbReference>
<dbReference type="InterPro" id="IPR001715">
    <property type="entry name" value="CH_dom"/>
</dbReference>
<keyword evidence="8" id="KW-0112">Calmodulin-binding</keyword>
<keyword evidence="9" id="KW-0175">Coiled coil</keyword>
<evidence type="ECO:0000256" key="7">
    <source>
        <dbReference type="ARBA" id="ARBA00022776"/>
    </source>
</evidence>
<accession>A0ABM1XQG3</accession>
<evidence type="ECO:0000256" key="12">
    <source>
        <dbReference type="SAM" id="MobiDB-lite"/>
    </source>
</evidence>
<evidence type="ECO:0000256" key="2">
    <source>
        <dbReference type="ARBA" id="ARBA00004496"/>
    </source>
</evidence>
<dbReference type="Pfam" id="PF00307">
    <property type="entry name" value="CH"/>
    <property type="match status" value="1"/>
</dbReference>
<dbReference type="InterPro" id="IPR051185">
    <property type="entry name" value="ASPM"/>
</dbReference>
<dbReference type="InterPro" id="IPR000048">
    <property type="entry name" value="IQ_motif_EF-hand-BS"/>
</dbReference>
<dbReference type="PANTHER" id="PTHR22706">
    <property type="entry name" value="ASSEMBLY FACTOR FOR SPINDLE MICROTUBULES"/>
    <property type="match status" value="1"/>
</dbReference>
<evidence type="ECO:0000256" key="5">
    <source>
        <dbReference type="ARBA" id="ARBA00022618"/>
    </source>
</evidence>
<dbReference type="PROSITE" id="PS50021">
    <property type="entry name" value="CH"/>
    <property type="match status" value="1"/>
</dbReference>
<dbReference type="Gene3D" id="1.10.418.10">
    <property type="entry name" value="Calponin-like domain"/>
    <property type="match status" value="1"/>
</dbReference>
<dbReference type="Pfam" id="PF15780">
    <property type="entry name" value="ASH"/>
    <property type="match status" value="1"/>
</dbReference>
<evidence type="ECO:0000256" key="1">
    <source>
        <dbReference type="ARBA" id="ARBA00004123"/>
    </source>
</evidence>
<evidence type="ECO:0000313" key="14">
    <source>
        <dbReference type="EnsemblMetazoa" id="AALFPA23_001871.P39065"/>
    </source>
</evidence>
<comment type="subcellular location">
    <subcellularLocation>
        <location evidence="2">Cytoplasm</location>
    </subcellularLocation>
    <subcellularLocation>
        <location evidence="1">Nucleus</location>
    </subcellularLocation>
</comment>
<feature type="region of interest" description="Disordered" evidence="12">
    <location>
        <begin position="1"/>
        <end position="25"/>
    </location>
</feature>
<keyword evidence="15" id="KW-1185">Reference proteome</keyword>
<dbReference type="PROSITE" id="PS50096">
    <property type="entry name" value="IQ"/>
    <property type="match status" value="8"/>
</dbReference>
<dbReference type="GeneID" id="109432136"/>
<organism evidence="14 15">
    <name type="scientific">Aedes albopictus</name>
    <name type="common">Asian tiger mosquito</name>
    <name type="synonym">Stegomyia albopicta</name>
    <dbReference type="NCBI Taxonomy" id="7160"/>
    <lineage>
        <taxon>Eukaryota</taxon>
        <taxon>Metazoa</taxon>
        <taxon>Ecdysozoa</taxon>
        <taxon>Arthropoda</taxon>
        <taxon>Hexapoda</taxon>
        <taxon>Insecta</taxon>
        <taxon>Pterygota</taxon>
        <taxon>Neoptera</taxon>
        <taxon>Endopterygota</taxon>
        <taxon>Diptera</taxon>
        <taxon>Nematocera</taxon>
        <taxon>Culicoidea</taxon>
        <taxon>Culicidae</taxon>
        <taxon>Culicinae</taxon>
        <taxon>Aedini</taxon>
        <taxon>Aedes</taxon>
        <taxon>Stegomyia</taxon>
    </lineage>
</organism>
<feature type="domain" description="Calponin-homology (CH)" evidence="13">
    <location>
        <begin position="952"/>
        <end position="1084"/>
    </location>
</feature>
<dbReference type="SMART" id="SM00033">
    <property type="entry name" value="CH"/>
    <property type="match status" value="1"/>
</dbReference>
<reference evidence="15" key="1">
    <citation type="journal article" date="2015" name="Proc. Natl. Acad. Sci. U.S.A.">
        <title>Genome sequence of the Asian Tiger mosquito, Aedes albopictus, reveals insights into its biology, genetics, and evolution.</title>
        <authorList>
            <person name="Chen X.G."/>
            <person name="Jiang X."/>
            <person name="Gu J."/>
            <person name="Xu M."/>
            <person name="Wu Y."/>
            <person name="Deng Y."/>
            <person name="Zhang C."/>
            <person name="Bonizzoni M."/>
            <person name="Dermauw W."/>
            <person name="Vontas J."/>
            <person name="Armbruster P."/>
            <person name="Huang X."/>
            <person name="Yang Y."/>
            <person name="Zhang H."/>
            <person name="He W."/>
            <person name="Peng H."/>
            <person name="Liu Y."/>
            <person name="Wu K."/>
            <person name="Chen J."/>
            <person name="Lirakis M."/>
            <person name="Topalis P."/>
            <person name="Van Leeuwen T."/>
            <person name="Hall A.B."/>
            <person name="Jiang X."/>
            <person name="Thorpe C."/>
            <person name="Mueller R.L."/>
            <person name="Sun C."/>
            <person name="Waterhouse R.M."/>
            <person name="Yan G."/>
            <person name="Tu Z.J."/>
            <person name="Fang X."/>
            <person name="James A.A."/>
        </authorList>
    </citation>
    <scope>NUCLEOTIDE SEQUENCE [LARGE SCALE GENOMIC DNA]</scope>
    <source>
        <strain evidence="15">Foshan</strain>
    </source>
</reference>
<dbReference type="InterPro" id="IPR036872">
    <property type="entry name" value="CH_dom_sf"/>
</dbReference>
<dbReference type="InterPro" id="IPR031549">
    <property type="entry name" value="ASH"/>
</dbReference>
<dbReference type="SUPFAM" id="SSF47576">
    <property type="entry name" value="Calponin-homology domain, CH-domain"/>
    <property type="match status" value="1"/>
</dbReference>
<evidence type="ECO:0000256" key="3">
    <source>
        <dbReference type="ARBA" id="ARBA00022490"/>
    </source>
</evidence>
<dbReference type="Proteomes" id="UP000069940">
    <property type="component" value="Unassembled WGS sequence"/>
</dbReference>
<dbReference type="PANTHER" id="PTHR22706:SF1">
    <property type="entry name" value="ASSEMBLY FACTOR FOR SPINDLE MICROTUBULES"/>
    <property type="match status" value="1"/>
</dbReference>
<protein>
    <recommendedName>
        <fullName evidence="13">Calponin-homology (CH) domain-containing protein</fullName>
    </recommendedName>
</protein>
<keyword evidence="11" id="KW-0131">Cell cycle</keyword>
<dbReference type="CDD" id="cd23767">
    <property type="entry name" value="IQCD"/>
    <property type="match status" value="1"/>
</dbReference>
<sequence>MSAFEVKVTPTRPSAQPKRRTESREPTLVLLGPFTPKATVIFDGVPVGKSARRQLVVRNPYDEQIQVLVTKIPKPEFNLGLEWTSQDIPAGEECQMEMVWNPLKMFVNKEVLQMSDNFGNKKDIALILKSVELKKAPPVKKPVLKQAPLLPKKLKLKSPSPPKAALMKRNLLIKKRESPVRKSFASPPPVTRSQVAPKINVLQPSNTSNLFSSSAFNFTSLSESVPPKNKTNKENVSPVTPENATKLFSNLKFTPSSSHSNLSYLADLPTPVNFHRVDDIRLDKPNLLRKRLSISPEINLDGNDDDDERTPRIPSNQSVLAMRETPKSSIIHADSARNQQQLSLTPTNRTMRTAGFDPNCFSTVTKPCQSGKTYLMIDETDTKESNRQLNYSNGYIHDLELADLQLKGSPTQSCRPAKTDSPCNEIQLVFLSNLEAAFHDGPKPLNRTQTVSPYGSIPQLSMIVEENSRELGVTYHAGRASEEHQIQQKTFKIASHENLAKSSSDDNIVQHLTMEIKQQQQQGSMPNLNGAGGEAEFEDARMMFKAHEIRAQSSRFNLHEISRNSDELMKPPGASCNKRHLDYSLASSVDLADEPISMAAAVVVSPPKKSKIMQQTTTPMMGSLQRSASVGSSGGSGGSRNSSLGPAPIRNRSSSTSTATKSCFQVPKGAAPRSLSLKRVPVSSGSSRKLPLEEKRVFLYDSEQHLKTLINPDPFAATTTCDPFLTTTMYLDERAFERYERQLKKWLNALVTIPADLDTEPNKPLDVGKLFDEVKGKELTLAPTKELISSNYYKNRLNQLRSAGISLYLSEKVAEPLRKVRSAIEKKTMTLRTDRDLHLDLVLQRSVLELLLCFNPLWLRLGLEVTFGEQIDLQSNRDVIGLSTFVINRLFRDRYMEAKNSKAYSLSSSYAEHMKKFTFRMFLFLLFFLDTAKNQRLIKHNPCLFVKNAPYKETREILIRFSSHLIAGIGDITKHLKRFGYVLTHKQTYLDEFDYAFENLAVDMRDGIRLTRVMEIILLREDLTQNLRVPSISRLQKVHNVNLALKALEDAEYRITGDITAKDICDGHREKTLSLLWQIVYKFRAPKFNAAANVIRDWWKRNWLKVVIGRRIEEKRRKKREQAAVVIQAAYRAYRTRKEFRRMREEKLKAVIILQKYSRRYLTQKHTAHRYASILRIQRWWRSVQQTKTDRERFLLLRKSVILLQTTYRRRRLAQQLMAASTVIAKLKAKARLRHEKALILQRSLRSYCIHRKLQAIVMGMVAFNRRKSLQNRSATRIQATFRMWRERREFLRVREACMRIQLRWRECLRARREREAYLGKRKSAILIQRKVRGYFLMKAAVAAYCEKREKVIFVQRIFRAKLEMRRVRGEFLQVKQASVCVQKRFRALVAMRKQRTDYLQLKLATLVIQQRLRAQYAMKLERGRFETLKAAVIVVQRQFRAQRAMREARDRYQLVRASCITIQRRLKATLLMREQRIEFLTLQYHTIVVQRQFRANLLGKIQRQQYLTLRANVIKIQRKWRATVLARQTQLTYQTERQAVVKIQRYWMAVQLKRKTRENYLEKRLAATKIQRYFRGYLMTKQSRKEFVTLRHVTVKMQQRYRANKLMKKQQLDYERLLQATIVVQRRFRAKRAGVQQQTEYHQLRKASLNIQRRWRAILDMRIARGEYLRVRKACVIIQERFRAQQAMKLARAKYFQRRSAITLIQQKYRAKREMERACGHYLNVRSATILIQQYFRGYLEMKRQKKSFLRLRSAAVCIQTRFRATRQMHLQRSLYLEQRSSAIVIQRCFRGYLAMKQQRSGFLRIKQACLVIQSRYRARLGMLTKKAKYDRLRAATITIQRKWRATLQMREQRSSYLTILQATRTIQIRYRAYRHRLLDQLNYRVYRSAVIVVQRRFRAKLDARFEKARFQHLKMITLRLQTRCRGYLARQAFLSKLTPEFRERRLRDQAAKRIQACWRGHQHRKQHQTVTMRDIALRMMASRQEAARDPSKRVSNILRSCMKFIQNRFAVHEAIKVLLRIEQISRTVPYLLQSDAVFLAAFCYVTMAQAIRSELDKQLIEICARIILNLARFEGTKKDAFQENGLVTVSQMLLRWCDKECAIFNTLCTLLWVLSHDSHKRNAIRRYMISREAIFMLRETKKLVHRKENMRKNVKKPVGCLAPPDPHLMRMEPALEPDYGVIRSKPYVFYSSVFAFDTVLNVLDVDIS</sequence>
<proteinExistence type="predicted"/>
<dbReference type="Gene3D" id="1.20.5.190">
    <property type="match status" value="6"/>
</dbReference>
<keyword evidence="4" id="KW-0597">Phosphoprotein</keyword>